<reference evidence="2 3" key="1">
    <citation type="journal article" date="2024" name="G3 (Bethesda)">
        <title>Genome assembly of Hibiscus sabdariffa L. provides insights into metabolisms of medicinal natural products.</title>
        <authorList>
            <person name="Kim T."/>
        </authorList>
    </citation>
    <scope>NUCLEOTIDE SEQUENCE [LARGE SCALE GENOMIC DNA]</scope>
    <source>
        <strain evidence="2">TK-2024</strain>
        <tissue evidence="2">Old leaves</tissue>
    </source>
</reference>
<evidence type="ECO:0000256" key="1">
    <source>
        <dbReference type="SAM" id="Phobius"/>
    </source>
</evidence>
<evidence type="ECO:0000313" key="3">
    <source>
        <dbReference type="Proteomes" id="UP001472677"/>
    </source>
</evidence>
<proteinExistence type="predicted"/>
<dbReference type="Proteomes" id="UP001472677">
    <property type="component" value="Unassembled WGS sequence"/>
</dbReference>
<dbReference type="EMBL" id="JBBPBM010000002">
    <property type="protein sequence ID" value="KAK8596643.1"/>
    <property type="molecule type" value="Genomic_DNA"/>
</dbReference>
<evidence type="ECO:0000313" key="2">
    <source>
        <dbReference type="EMBL" id="KAK8596643.1"/>
    </source>
</evidence>
<keyword evidence="1" id="KW-1133">Transmembrane helix</keyword>
<comment type="caution">
    <text evidence="2">The sequence shown here is derived from an EMBL/GenBank/DDBJ whole genome shotgun (WGS) entry which is preliminary data.</text>
</comment>
<name>A0ABR2G8B6_9ROSI</name>
<organism evidence="2 3">
    <name type="scientific">Hibiscus sabdariffa</name>
    <name type="common">roselle</name>
    <dbReference type="NCBI Taxonomy" id="183260"/>
    <lineage>
        <taxon>Eukaryota</taxon>
        <taxon>Viridiplantae</taxon>
        <taxon>Streptophyta</taxon>
        <taxon>Embryophyta</taxon>
        <taxon>Tracheophyta</taxon>
        <taxon>Spermatophyta</taxon>
        <taxon>Magnoliopsida</taxon>
        <taxon>eudicotyledons</taxon>
        <taxon>Gunneridae</taxon>
        <taxon>Pentapetalae</taxon>
        <taxon>rosids</taxon>
        <taxon>malvids</taxon>
        <taxon>Malvales</taxon>
        <taxon>Malvaceae</taxon>
        <taxon>Malvoideae</taxon>
        <taxon>Hibiscus</taxon>
    </lineage>
</organism>
<gene>
    <name evidence="2" type="ORF">V6N12_065126</name>
</gene>
<keyword evidence="1" id="KW-0812">Transmembrane</keyword>
<keyword evidence="1" id="KW-0472">Membrane</keyword>
<feature type="transmembrane region" description="Helical" evidence="1">
    <location>
        <begin position="21"/>
        <end position="42"/>
    </location>
</feature>
<sequence>MIKLYQLIIMDKLDKEKRYEKLVQCVTPGLIILGLGQLLGFASLRAQTNMAPIGLGLGYRPRLDYRWAQELD</sequence>
<protein>
    <submittedName>
        <fullName evidence="2">Uncharacterized protein</fullName>
    </submittedName>
</protein>
<keyword evidence="3" id="KW-1185">Reference proteome</keyword>
<accession>A0ABR2G8B6</accession>